<reference evidence="4" key="1">
    <citation type="submission" date="2019-06" db="EMBL/GenBank/DDBJ databases">
        <authorList>
            <person name="Deangelis K."/>
            <person name="Huntemann M."/>
            <person name="Clum A."/>
            <person name="Pillay M."/>
            <person name="Palaniappan K."/>
            <person name="Varghese N."/>
            <person name="Mikhailova N."/>
            <person name="Stamatis D."/>
            <person name="Reddy T."/>
            <person name="Daum C."/>
            <person name="Shapiro N."/>
            <person name="Ivanova N."/>
            <person name="Kyrpides N."/>
            <person name="Woyke T."/>
        </authorList>
    </citation>
    <scope>NUCLEOTIDE SEQUENCE [LARGE SCALE GENOMIC DNA]</scope>
    <source>
        <strain evidence="4">128R</strain>
    </source>
</reference>
<dbReference type="PIRSF" id="PIRSF006661">
    <property type="entry name" value="PP-lp_UCP006661"/>
    <property type="match status" value="1"/>
</dbReference>
<dbReference type="InterPro" id="IPR022310">
    <property type="entry name" value="NAD/GMP_synthase"/>
</dbReference>
<feature type="active site" description="Nucleophile and sulfur donor" evidence="2">
    <location>
        <position position="172"/>
    </location>
</feature>
<name>A0A542D735_SERFO</name>
<accession>A0A542D735</accession>
<dbReference type="InterPro" id="IPR005232">
    <property type="entry name" value="LarE"/>
</dbReference>
<dbReference type="PANTHER" id="PTHR43169:SF2">
    <property type="entry name" value="NAD_GMP SYNTHASE DOMAIN-CONTAINING PROTEIN"/>
    <property type="match status" value="1"/>
</dbReference>
<reference evidence="4" key="2">
    <citation type="submission" date="2019-08" db="EMBL/GenBank/DDBJ databases">
        <title>Investigation of anaerobic lignin degradation for improved lignocellulosic biofuels.</title>
        <authorList>
            <person name="Deangelis K.PhD."/>
        </authorList>
    </citation>
    <scope>NUCLEOTIDE SEQUENCE [LARGE SCALE GENOMIC DNA]</scope>
    <source>
        <strain evidence="4">128R</strain>
    </source>
</reference>
<proteinExistence type="predicted"/>
<sequence>MHITEKIEQLTHILASLERVTVAVSGGVDSMTLAYLAHQTLGNKATMAHAVSPAVPRNDTQRIENYTQELGWNLRLVQTGEIALREYRENPVNRCYYCKNCLYTTLNALKTGQVISGTNVDDLGDFRPGLIAAQEHHVRHPYVEADIDKKTLRAIATHLGLKQLANLPASPCLASRVETGIIIQPPQLEVINQIENLVRQQVMTDNIRCRITARQLVIQIDQPALTTLAEAQISNMQTAIIDTAKHAGLMLPVIFAPYQRGSAFIKDN</sequence>
<evidence type="ECO:0000256" key="1">
    <source>
        <dbReference type="ARBA" id="ARBA00022598"/>
    </source>
</evidence>
<dbReference type="GO" id="GO:0016783">
    <property type="term" value="F:sulfurtransferase activity"/>
    <property type="evidence" value="ECO:0007669"/>
    <property type="project" value="InterPro"/>
</dbReference>
<dbReference type="AlphaFoldDB" id="A0A542D735"/>
<dbReference type="GO" id="GO:0016874">
    <property type="term" value="F:ligase activity"/>
    <property type="evidence" value="ECO:0007669"/>
    <property type="project" value="UniProtKB-KW"/>
</dbReference>
<feature type="domain" description="NAD/GMP synthase" evidence="3">
    <location>
        <begin position="17"/>
        <end position="82"/>
    </location>
</feature>
<dbReference type="Gene3D" id="3.40.50.620">
    <property type="entry name" value="HUPs"/>
    <property type="match status" value="1"/>
</dbReference>
<dbReference type="Pfam" id="PF02540">
    <property type="entry name" value="NAD_synthase"/>
    <property type="match status" value="1"/>
</dbReference>
<organism evidence="4">
    <name type="scientific">Serratia fonticola</name>
    <dbReference type="NCBI Taxonomy" id="47917"/>
    <lineage>
        <taxon>Bacteria</taxon>
        <taxon>Pseudomonadati</taxon>
        <taxon>Pseudomonadota</taxon>
        <taxon>Gammaproteobacteria</taxon>
        <taxon>Enterobacterales</taxon>
        <taxon>Yersiniaceae</taxon>
        <taxon>Serratia</taxon>
    </lineage>
</organism>
<evidence type="ECO:0000313" key="4">
    <source>
        <dbReference type="EMBL" id="TVZ68414.1"/>
    </source>
</evidence>
<protein>
    <recommendedName>
        <fullName evidence="3">NAD/GMP synthase domain-containing protein</fullName>
    </recommendedName>
</protein>
<evidence type="ECO:0000259" key="3">
    <source>
        <dbReference type="Pfam" id="PF02540"/>
    </source>
</evidence>
<comment type="caution">
    <text evidence="4">The sequence shown here is derived from an EMBL/GenBank/DDBJ whole genome shotgun (WGS) entry which is preliminary data.</text>
</comment>
<dbReference type="EMBL" id="VISQ01000001">
    <property type="protein sequence ID" value="TVZ68414.1"/>
    <property type="molecule type" value="Genomic_DNA"/>
</dbReference>
<dbReference type="InterPro" id="IPR014729">
    <property type="entry name" value="Rossmann-like_a/b/a_fold"/>
</dbReference>
<evidence type="ECO:0000256" key="2">
    <source>
        <dbReference type="PIRSR" id="PIRSR006661-1"/>
    </source>
</evidence>
<dbReference type="PANTHER" id="PTHR43169">
    <property type="entry name" value="EXSB FAMILY PROTEIN"/>
    <property type="match status" value="1"/>
</dbReference>
<dbReference type="OrthoDB" id="9776919at2"/>
<keyword evidence="1" id="KW-0436">Ligase</keyword>
<gene>
    <name evidence="4" type="ORF">FHU10_0847</name>
</gene>
<dbReference type="GO" id="GO:0006163">
    <property type="term" value="P:purine nucleotide metabolic process"/>
    <property type="evidence" value="ECO:0007669"/>
    <property type="project" value="UniProtKB-ARBA"/>
</dbReference>
<dbReference type="SUPFAM" id="SSF52402">
    <property type="entry name" value="Adenine nucleotide alpha hydrolases-like"/>
    <property type="match status" value="1"/>
</dbReference>
<dbReference type="InterPro" id="IPR052188">
    <property type="entry name" value="Ni-pincer_cofactor_biosynth"/>
</dbReference>